<evidence type="ECO:0000313" key="3">
    <source>
        <dbReference type="EMBL" id="NXU91937.1"/>
    </source>
</evidence>
<reference evidence="3 4" key="1">
    <citation type="submission" date="2019-09" db="EMBL/GenBank/DDBJ databases">
        <title>Bird 10,000 Genomes (B10K) Project - Family phase.</title>
        <authorList>
            <person name="Zhang G."/>
        </authorList>
    </citation>
    <scope>NUCLEOTIDE SEQUENCE [LARGE SCALE GENOMIC DNA]</scope>
    <source>
        <strain evidence="3">OUT-0059</strain>
        <tissue evidence="3">Muscle</tissue>
    </source>
</reference>
<feature type="non-terminal residue" evidence="3">
    <location>
        <position position="1"/>
    </location>
</feature>
<dbReference type="InterPro" id="IPR050372">
    <property type="entry name" value="Neurexin-related_CASP"/>
</dbReference>
<feature type="non-terminal residue" evidence="3">
    <location>
        <position position="223"/>
    </location>
</feature>
<protein>
    <submittedName>
        <fullName evidence="3">LAMA1 protein</fullName>
    </submittedName>
</protein>
<evidence type="ECO:0000313" key="4">
    <source>
        <dbReference type="Proteomes" id="UP000551443"/>
    </source>
</evidence>
<dbReference type="EMBL" id="VZUH01006555">
    <property type="protein sequence ID" value="NXU91937.1"/>
    <property type="molecule type" value="Genomic_DNA"/>
</dbReference>
<accession>A0A7L3PME6</accession>
<sequence>VTHSIPACIGNMTINSKQPDSESPVSIFAVNKCYVTVQDGTFFDGSGFAALVREGYKVRSDVNITLEFRTTAVHGVLFGVSSAKVDAIGLEIVHGKVFFHVNNGAGRITAMYEPKATNNLCDGKWHKLQANKTKHRISLIIDGNLVQTDNPYIQSTSADTNNPIYVGGYPADMKQNCLTSKSSFRGCLRNLVLTKGQHAELFDFSRAFDLRGVFPHSCPGAEQ</sequence>
<dbReference type="PANTHER" id="PTHR15036">
    <property type="entry name" value="PIKACHURIN-LIKE PROTEIN"/>
    <property type="match status" value="1"/>
</dbReference>
<dbReference type="Pfam" id="PF02210">
    <property type="entry name" value="Laminin_G_2"/>
    <property type="match status" value="1"/>
</dbReference>
<comment type="caution">
    <text evidence="1">Lacks conserved residue(s) required for the propagation of feature annotation.</text>
</comment>
<dbReference type="Gene3D" id="2.60.120.200">
    <property type="match status" value="1"/>
</dbReference>
<dbReference type="PROSITE" id="PS50025">
    <property type="entry name" value="LAM_G_DOMAIN"/>
    <property type="match status" value="1"/>
</dbReference>
<organism evidence="3 4">
    <name type="scientific">Xiphorhynchus elegans</name>
    <name type="common">elegant woodcreeper</name>
    <dbReference type="NCBI Taxonomy" id="269412"/>
    <lineage>
        <taxon>Eukaryota</taxon>
        <taxon>Metazoa</taxon>
        <taxon>Chordata</taxon>
        <taxon>Craniata</taxon>
        <taxon>Vertebrata</taxon>
        <taxon>Euteleostomi</taxon>
        <taxon>Archelosauria</taxon>
        <taxon>Archosauria</taxon>
        <taxon>Dinosauria</taxon>
        <taxon>Saurischia</taxon>
        <taxon>Theropoda</taxon>
        <taxon>Coelurosauria</taxon>
        <taxon>Aves</taxon>
        <taxon>Neognathae</taxon>
        <taxon>Neoaves</taxon>
        <taxon>Telluraves</taxon>
        <taxon>Australaves</taxon>
        <taxon>Passeriformes</taxon>
        <taxon>Dendrocolaptidae</taxon>
        <taxon>Xiphorhynchus</taxon>
    </lineage>
</organism>
<comment type="caution">
    <text evidence="3">The sequence shown here is derived from an EMBL/GenBank/DDBJ whole genome shotgun (WGS) entry which is preliminary data.</text>
</comment>
<proteinExistence type="predicted"/>
<name>A0A7L3PME6_9DEND</name>
<keyword evidence="4" id="KW-1185">Reference proteome</keyword>
<dbReference type="InterPro" id="IPR013320">
    <property type="entry name" value="ConA-like_dom_sf"/>
</dbReference>
<gene>
    <name evidence="3" type="primary">Lama1</name>
    <name evidence="3" type="ORF">XIPELE_R13493</name>
</gene>
<dbReference type="FunFam" id="2.60.120.200:FF:000119">
    <property type="entry name" value="Laminin subunit alpha 1"/>
    <property type="match status" value="1"/>
</dbReference>
<dbReference type="SUPFAM" id="SSF49899">
    <property type="entry name" value="Concanavalin A-like lectins/glucanases"/>
    <property type="match status" value="1"/>
</dbReference>
<dbReference type="SMART" id="SM00282">
    <property type="entry name" value="LamG"/>
    <property type="match status" value="1"/>
</dbReference>
<dbReference type="PANTHER" id="PTHR15036:SF81">
    <property type="entry name" value="LAMININ SUBUNIT ALPHA-1"/>
    <property type="match status" value="1"/>
</dbReference>
<dbReference type="CDD" id="cd00110">
    <property type="entry name" value="LamG"/>
    <property type="match status" value="1"/>
</dbReference>
<feature type="domain" description="Laminin G" evidence="2">
    <location>
        <begin position="38"/>
        <end position="218"/>
    </location>
</feature>
<dbReference type="AlphaFoldDB" id="A0A7L3PME6"/>
<evidence type="ECO:0000256" key="1">
    <source>
        <dbReference type="PROSITE-ProRule" id="PRU00122"/>
    </source>
</evidence>
<dbReference type="Proteomes" id="UP000551443">
    <property type="component" value="Unassembled WGS sequence"/>
</dbReference>
<evidence type="ECO:0000259" key="2">
    <source>
        <dbReference type="PROSITE" id="PS50025"/>
    </source>
</evidence>
<dbReference type="InterPro" id="IPR001791">
    <property type="entry name" value="Laminin_G"/>
</dbReference>